<organism evidence="2 3">
    <name type="scientific">Piromyces finnis</name>
    <dbReference type="NCBI Taxonomy" id="1754191"/>
    <lineage>
        <taxon>Eukaryota</taxon>
        <taxon>Fungi</taxon>
        <taxon>Fungi incertae sedis</taxon>
        <taxon>Chytridiomycota</taxon>
        <taxon>Chytridiomycota incertae sedis</taxon>
        <taxon>Neocallimastigomycetes</taxon>
        <taxon>Neocallimastigales</taxon>
        <taxon>Neocallimastigaceae</taxon>
        <taxon>Piromyces</taxon>
    </lineage>
</organism>
<sequence>MKIKTYDAEKISKPENTIVAVDEDFIYNDTKTFFLKQFLDKDSKSKYAFTVNNIHNKNYFNIKKDGQTKIIYDIYKKPILNIRHSMIFPHIAFYKGNEDKEMIASVQPDTTIVEFYNQFTKKQEILNILNDKFNCSCGIFYGKEKEGAPMICKIREIMDANTFITYCDKEYTIEISEGVDIVIIIALAISFAEMNFITRRDRIKDSDPYNIDPNSQFY</sequence>
<evidence type="ECO:0008006" key="4">
    <source>
        <dbReference type="Google" id="ProtNLM"/>
    </source>
</evidence>
<keyword evidence="3" id="KW-1185">Reference proteome</keyword>
<accession>A0A1Y1VC63</accession>
<protein>
    <recommendedName>
        <fullName evidence="4">DUF567-domain-containing protein</fullName>
    </recommendedName>
</protein>
<comment type="caution">
    <text evidence="2">The sequence shown here is derived from an EMBL/GenBank/DDBJ whole genome shotgun (WGS) entry which is preliminary data.</text>
</comment>
<evidence type="ECO:0000256" key="1">
    <source>
        <dbReference type="ARBA" id="ARBA00005437"/>
    </source>
</evidence>
<evidence type="ECO:0000313" key="2">
    <source>
        <dbReference type="EMBL" id="ORX52241.1"/>
    </source>
</evidence>
<dbReference type="AlphaFoldDB" id="A0A1Y1VC63"/>
<dbReference type="InterPro" id="IPR025659">
    <property type="entry name" value="Tubby-like_C"/>
</dbReference>
<dbReference type="Gene3D" id="2.40.160.200">
    <property type="entry name" value="LURP1-related"/>
    <property type="match status" value="1"/>
</dbReference>
<dbReference type="InterPro" id="IPR007612">
    <property type="entry name" value="LOR"/>
</dbReference>
<dbReference type="InterPro" id="IPR038595">
    <property type="entry name" value="LOR_sf"/>
</dbReference>
<reference evidence="2 3" key="1">
    <citation type="submission" date="2016-08" db="EMBL/GenBank/DDBJ databases">
        <title>Genomes of anaerobic fungi encode conserved fungal cellulosomes for biomass hydrolysis.</title>
        <authorList>
            <consortium name="DOE Joint Genome Institute"/>
            <person name="Haitjema C.H."/>
            <person name="Gilmore S.P."/>
            <person name="Henske J.K."/>
            <person name="Solomon K.V."/>
            <person name="De Groot R."/>
            <person name="Kuo A."/>
            <person name="Mondo S.J."/>
            <person name="Salamov A.A."/>
            <person name="Labutti K."/>
            <person name="Zhao Z."/>
            <person name="Chiniquy J."/>
            <person name="Barry K."/>
            <person name="Brewer H.M."/>
            <person name="Purvine S.O."/>
            <person name="Wright A.T."/>
            <person name="Boxma B."/>
            <person name="Van Alen T."/>
            <person name="Hackstein J.H."/>
            <person name="Baker S.E."/>
            <person name="Grigoriev I.V."/>
            <person name="O'Malley M.A."/>
        </authorList>
    </citation>
    <scope>NUCLEOTIDE SEQUENCE [LARGE SCALE GENOMIC DNA]</scope>
    <source>
        <strain evidence="3">finn</strain>
    </source>
</reference>
<dbReference type="SUPFAM" id="SSF54518">
    <property type="entry name" value="Tubby C-terminal domain-like"/>
    <property type="match status" value="1"/>
</dbReference>
<gene>
    <name evidence="2" type="ORF">BCR36DRAFT_582741</name>
</gene>
<dbReference type="Proteomes" id="UP000193719">
    <property type="component" value="Unassembled WGS sequence"/>
</dbReference>
<evidence type="ECO:0000313" key="3">
    <source>
        <dbReference type="Proteomes" id="UP000193719"/>
    </source>
</evidence>
<name>A0A1Y1VC63_9FUNG</name>
<reference evidence="2 3" key="2">
    <citation type="submission" date="2016-08" db="EMBL/GenBank/DDBJ databases">
        <title>Pervasive Adenine N6-methylation of Active Genes in Fungi.</title>
        <authorList>
            <consortium name="DOE Joint Genome Institute"/>
            <person name="Mondo S.J."/>
            <person name="Dannebaum R.O."/>
            <person name="Kuo R.C."/>
            <person name="Labutti K."/>
            <person name="Haridas S."/>
            <person name="Kuo A."/>
            <person name="Salamov A."/>
            <person name="Ahrendt S.R."/>
            <person name="Lipzen A."/>
            <person name="Sullivan W."/>
            <person name="Andreopoulos W.B."/>
            <person name="Clum A."/>
            <person name="Lindquist E."/>
            <person name="Daum C."/>
            <person name="Ramamoorthy G.K."/>
            <person name="Gryganskyi A."/>
            <person name="Culley D."/>
            <person name="Magnuson J.K."/>
            <person name="James T.Y."/>
            <person name="O'Malley M.A."/>
            <person name="Stajich J.E."/>
            <person name="Spatafora J.W."/>
            <person name="Visel A."/>
            <person name="Grigoriev I.V."/>
        </authorList>
    </citation>
    <scope>NUCLEOTIDE SEQUENCE [LARGE SCALE GENOMIC DNA]</scope>
    <source>
        <strain evidence="3">finn</strain>
    </source>
</reference>
<dbReference type="OrthoDB" id="2114425at2759"/>
<comment type="similarity">
    <text evidence="1">Belongs to the LOR family.</text>
</comment>
<proteinExistence type="inferred from homology"/>
<dbReference type="EMBL" id="MCFH01000016">
    <property type="protein sequence ID" value="ORX52241.1"/>
    <property type="molecule type" value="Genomic_DNA"/>
</dbReference>
<dbReference type="Pfam" id="PF04525">
    <property type="entry name" value="LOR"/>
    <property type="match status" value="1"/>
</dbReference>